<accession>A0A3G7TNU8</accession>
<name>A0A3G7TNU8_9PSED</name>
<sequence>MLKSSGRLDQVIDRIGDILPVLSSSGDQVFWIAISRLLVREHDWILGEENTGNVVDDTGAILWSFAQATPGAKVRVKAIVQSLIANGDLLIVPWILRKHLFVHGLTPYRKQNHGEVIFDLEETIKLRDLELPRYYSAVKSGVAIRKLPDTEAIFCILNSNLWDDTLRQSFTAQLDSMSAISTIAALLSPPNVIVDLSTLEQMFDADAVLGMTRGLLRDEGFPENEWLASSVRRFRGALLGQDPHVSSPDDEDS</sequence>
<reference evidence="1 2" key="1">
    <citation type="submission" date="2018-03" db="EMBL/GenBank/DDBJ databases">
        <title>Diversity of phytobeneficial traits revealed by whole-genome analysis of worldwide-isolated phenazine-producing Pseudomonas spp.</title>
        <authorList>
            <person name="Biessy A."/>
            <person name="Novinscak A."/>
            <person name="Blom J."/>
            <person name="Leger G."/>
            <person name="Thomashow L.S."/>
            <person name="Cazorla F.M."/>
            <person name="Josic D."/>
            <person name="Filion M."/>
        </authorList>
    </citation>
    <scope>NUCLEOTIDE SEQUENCE [LARGE SCALE GENOMIC DNA]</scope>
    <source>
        <strain evidence="1 2">B25</strain>
    </source>
</reference>
<evidence type="ECO:0000313" key="2">
    <source>
        <dbReference type="Proteomes" id="UP000268048"/>
    </source>
</evidence>
<protein>
    <submittedName>
        <fullName evidence="1">Phage T7 exclusion protein</fullName>
    </submittedName>
</protein>
<dbReference type="EMBL" id="CP027753">
    <property type="protein sequence ID" value="AZE48783.1"/>
    <property type="molecule type" value="Genomic_DNA"/>
</dbReference>
<organism evidence="1 2">
    <name type="scientific">Pseudomonas chlororaphis</name>
    <dbReference type="NCBI Taxonomy" id="587753"/>
    <lineage>
        <taxon>Bacteria</taxon>
        <taxon>Pseudomonadati</taxon>
        <taxon>Pseudomonadota</taxon>
        <taxon>Gammaproteobacteria</taxon>
        <taxon>Pseudomonadales</taxon>
        <taxon>Pseudomonadaceae</taxon>
        <taxon>Pseudomonas</taxon>
    </lineage>
</organism>
<dbReference type="AlphaFoldDB" id="A0A3G7TNU8"/>
<evidence type="ECO:0000313" key="1">
    <source>
        <dbReference type="EMBL" id="AZE48783.1"/>
    </source>
</evidence>
<gene>
    <name evidence="1" type="ORF">C4K04_3111</name>
</gene>
<dbReference type="RefSeq" id="WP_206429822.1">
    <property type="nucleotide sequence ID" value="NZ_CP027753.1"/>
</dbReference>
<dbReference type="Proteomes" id="UP000268048">
    <property type="component" value="Chromosome"/>
</dbReference>
<proteinExistence type="predicted"/>